<evidence type="ECO:0000256" key="4">
    <source>
        <dbReference type="ARBA" id="ARBA00023136"/>
    </source>
</evidence>
<dbReference type="GO" id="GO:0005615">
    <property type="term" value="C:extracellular space"/>
    <property type="evidence" value="ECO:0007669"/>
    <property type="project" value="UniProtKB-KW"/>
</dbReference>
<dbReference type="PANTHER" id="PTHR11471:SF13">
    <property type="entry name" value="TNF FAMILY PROFILE DOMAIN-CONTAINING PROTEIN"/>
    <property type="match status" value="1"/>
</dbReference>
<evidence type="ECO:0000313" key="6">
    <source>
        <dbReference type="EMBL" id="CAC5420617.1"/>
    </source>
</evidence>
<dbReference type="CDD" id="cd00184">
    <property type="entry name" value="TNF"/>
    <property type="match status" value="1"/>
</dbReference>
<proteinExistence type="inferred from homology"/>
<keyword evidence="3" id="KW-0202">Cytokine</keyword>
<dbReference type="PROSITE" id="PS50049">
    <property type="entry name" value="THD_2"/>
    <property type="match status" value="1"/>
</dbReference>
<keyword evidence="7" id="KW-1185">Reference proteome</keyword>
<evidence type="ECO:0000256" key="3">
    <source>
        <dbReference type="ARBA" id="ARBA00022514"/>
    </source>
</evidence>
<gene>
    <name evidence="6" type="ORF">MCOR_52830</name>
</gene>
<evidence type="ECO:0000313" key="7">
    <source>
        <dbReference type="Proteomes" id="UP000507470"/>
    </source>
</evidence>
<organism evidence="6 7">
    <name type="scientific">Mytilus coruscus</name>
    <name type="common">Sea mussel</name>
    <dbReference type="NCBI Taxonomy" id="42192"/>
    <lineage>
        <taxon>Eukaryota</taxon>
        <taxon>Metazoa</taxon>
        <taxon>Spiralia</taxon>
        <taxon>Lophotrochozoa</taxon>
        <taxon>Mollusca</taxon>
        <taxon>Bivalvia</taxon>
        <taxon>Autobranchia</taxon>
        <taxon>Pteriomorphia</taxon>
        <taxon>Mytilida</taxon>
        <taxon>Mytiloidea</taxon>
        <taxon>Mytilidae</taxon>
        <taxon>Mytilinae</taxon>
        <taxon>Mytilus</taxon>
    </lineage>
</organism>
<dbReference type="Proteomes" id="UP000507470">
    <property type="component" value="Unassembled WGS sequence"/>
</dbReference>
<comment type="similarity">
    <text evidence="2">Belongs to the tumor necrosis factor family.</text>
</comment>
<evidence type="ECO:0000256" key="2">
    <source>
        <dbReference type="ARBA" id="ARBA00008670"/>
    </source>
</evidence>
<dbReference type="SUPFAM" id="SSF49842">
    <property type="entry name" value="TNF-like"/>
    <property type="match status" value="1"/>
</dbReference>
<dbReference type="InterPro" id="IPR006052">
    <property type="entry name" value="TNF_dom"/>
</dbReference>
<dbReference type="GO" id="GO:0006955">
    <property type="term" value="P:immune response"/>
    <property type="evidence" value="ECO:0007669"/>
    <property type="project" value="InterPro"/>
</dbReference>
<accession>A0A6J8EK15</accession>
<dbReference type="GO" id="GO:0016020">
    <property type="term" value="C:membrane"/>
    <property type="evidence" value="ECO:0007669"/>
    <property type="project" value="UniProtKB-SubCell"/>
</dbReference>
<dbReference type="SMART" id="SM00207">
    <property type="entry name" value="TNF"/>
    <property type="match status" value="1"/>
</dbReference>
<dbReference type="GO" id="GO:0005125">
    <property type="term" value="F:cytokine activity"/>
    <property type="evidence" value="ECO:0007669"/>
    <property type="project" value="UniProtKB-KW"/>
</dbReference>
<dbReference type="OrthoDB" id="5980568at2759"/>
<name>A0A6J8EK15_MYTCO</name>
<dbReference type="Gene3D" id="2.60.120.40">
    <property type="match status" value="1"/>
</dbReference>
<dbReference type="EMBL" id="CACVKT020009160">
    <property type="protein sequence ID" value="CAC5420617.1"/>
    <property type="molecule type" value="Genomic_DNA"/>
</dbReference>
<protein>
    <submittedName>
        <fullName evidence="6">TNFSF10</fullName>
    </submittedName>
</protein>
<sequence length="278" mass="32079">MVSIMKTIFRQLAMFTSLNHLRHDLYNVKLERRNRENTMCVPCYDLILGPLEKDNAKLHLLKRTMENDIEICCAKGSNQTSILVSLMFERQERLKKTKDRILSESECKCNSSSDTRNITRLKRPSAHLTAGVQPITDNREPPFTVSNWISKGPIFHANDIHVDDSRIIINTSGLYFVYSQIFFSDLYRGQAQSNISHALYHYVYRFNYIYPNDGQELLLKSVRTQCWAENKIFGDYTSYTAGVFKLNAGDQIFVKVSQIKLISRDGQASFFGAALMYQ</sequence>
<dbReference type="InterPro" id="IPR008983">
    <property type="entry name" value="Tumour_necrosis_fac-like_dom"/>
</dbReference>
<dbReference type="PANTHER" id="PTHR11471">
    <property type="entry name" value="TUMOR NECROSIS FACTOR FAMILY MEMBER"/>
    <property type="match status" value="1"/>
</dbReference>
<feature type="domain" description="THD" evidence="5">
    <location>
        <begin position="124"/>
        <end position="276"/>
    </location>
</feature>
<dbReference type="GO" id="GO:0005164">
    <property type="term" value="F:tumor necrosis factor receptor binding"/>
    <property type="evidence" value="ECO:0007669"/>
    <property type="project" value="InterPro"/>
</dbReference>
<dbReference type="Pfam" id="PF00229">
    <property type="entry name" value="TNF"/>
    <property type="match status" value="1"/>
</dbReference>
<comment type="subcellular location">
    <subcellularLocation>
        <location evidence="1">Membrane</location>
    </subcellularLocation>
</comment>
<reference evidence="6 7" key="1">
    <citation type="submission" date="2020-06" db="EMBL/GenBank/DDBJ databases">
        <authorList>
            <person name="Li R."/>
            <person name="Bekaert M."/>
        </authorList>
    </citation>
    <scope>NUCLEOTIDE SEQUENCE [LARGE SCALE GENOMIC DNA]</scope>
    <source>
        <strain evidence="7">wild</strain>
    </source>
</reference>
<evidence type="ECO:0000259" key="5">
    <source>
        <dbReference type="PROSITE" id="PS50049"/>
    </source>
</evidence>
<keyword evidence="4" id="KW-0472">Membrane</keyword>
<evidence type="ECO:0000256" key="1">
    <source>
        <dbReference type="ARBA" id="ARBA00004370"/>
    </source>
</evidence>
<dbReference type="AlphaFoldDB" id="A0A6J8EK15"/>